<feature type="chain" id="PRO_5014406128" evidence="1">
    <location>
        <begin position="19"/>
        <end position="69"/>
    </location>
</feature>
<gene>
    <name evidence="2" type="ORF">POPTR_019G058100</name>
</gene>
<organism evidence="2 3">
    <name type="scientific">Populus trichocarpa</name>
    <name type="common">Western balsam poplar</name>
    <name type="synonym">Populus balsamifera subsp. trichocarpa</name>
    <dbReference type="NCBI Taxonomy" id="3694"/>
    <lineage>
        <taxon>Eukaryota</taxon>
        <taxon>Viridiplantae</taxon>
        <taxon>Streptophyta</taxon>
        <taxon>Embryophyta</taxon>
        <taxon>Tracheophyta</taxon>
        <taxon>Spermatophyta</taxon>
        <taxon>Magnoliopsida</taxon>
        <taxon>eudicotyledons</taxon>
        <taxon>Gunneridae</taxon>
        <taxon>Pentapetalae</taxon>
        <taxon>rosids</taxon>
        <taxon>fabids</taxon>
        <taxon>Malpighiales</taxon>
        <taxon>Salicaceae</taxon>
        <taxon>Saliceae</taxon>
        <taxon>Populus</taxon>
    </lineage>
</organism>
<evidence type="ECO:0000256" key="1">
    <source>
        <dbReference type="SAM" id="SignalP"/>
    </source>
</evidence>
<dbReference type="AlphaFoldDB" id="A0A2K1WQB6"/>
<dbReference type="InParanoid" id="A0A2K1WQB6"/>
<feature type="signal peptide" evidence="1">
    <location>
        <begin position="1"/>
        <end position="18"/>
    </location>
</feature>
<protein>
    <submittedName>
        <fullName evidence="2">Uncharacterized protein</fullName>
    </submittedName>
</protein>
<evidence type="ECO:0000313" key="3">
    <source>
        <dbReference type="Proteomes" id="UP000006729"/>
    </source>
</evidence>
<name>A0A2K1WQB6_POPTR</name>
<dbReference type="Proteomes" id="UP000006729">
    <property type="component" value="Chromosome 19"/>
</dbReference>
<proteinExistence type="predicted"/>
<accession>A0A2K1WQB6</accession>
<reference evidence="2 3" key="1">
    <citation type="journal article" date="2006" name="Science">
        <title>The genome of black cottonwood, Populus trichocarpa (Torr. &amp; Gray).</title>
        <authorList>
            <person name="Tuskan G.A."/>
            <person name="Difazio S."/>
            <person name="Jansson S."/>
            <person name="Bohlmann J."/>
            <person name="Grigoriev I."/>
            <person name="Hellsten U."/>
            <person name="Putnam N."/>
            <person name="Ralph S."/>
            <person name="Rombauts S."/>
            <person name="Salamov A."/>
            <person name="Schein J."/>
            <person name="Sterck L."/>
            <person name="Aerts A."/>
            <person name="Bhalerao R.R."/>
            <person name="Bhalerao R.P."/>
            <person name="Blaudez D."/>
            <person name="Boerjan W."/>
            <person name="Brun A."/>
            <person name="Brunner A."/>
            <person name="Busov V."/>
            <person name="Campbell M."/>
            <person name="Carlson J."/>
            <person name="Chalot M."/>
            <person name="Chapman J."/>
            <person name="Chen G.L."/>
            <person name="Cooper D."/>
            <person name="Coutinho P.M."/>
            <person name="Couturier J."/>
            <person name="Covert S."/>
            <person name="Cronk Q."/>
            <person name="Cunningham R."/>
            <person name="Davis J."/>
            <person name="Degroeve S."/>
            <person name="Dejardin A."/>
            <person name="Depamphilis C."/>
            <person name="Detter J."/>
            <person name="Dirks B."/>
            <person name="Dubchak I."/>
            <person name="Duplessis S."/>
            <person name="Ehlting J."/>
            <person name="Ellis B."/>
            <person name="Gendler K."/>
            <person name="Goodstein D."/>
            <person name="Gribskov M."/>
            <person name="Grimwood J."/>
            <person name="Groover A."/>
            <person name="Gunter L."/>
            <person name="Hamberger B."/>
            <person name="Heinze B."/>
            <person name="Helariutta Y."/>
            <person name="Henrissat B."/>
            <person name="Holligan D."/>
            <person name="Holt R."/>
            <person name="Huang W."/>
            <person name="Islam-Faridi N."/>
            <person name="Jones S."/>
            <person name="Jones-Rhoades M."/>
            <person name="Jorgensen R."/>
            <person name="Joshi C."/>
            <person name="Kangasjarvi J."/>
            <person name="Karlsson J."/>
            <person name="Kelleher C."/>
            <person name="Kirkpatrick R."/>
            <person name="Kirst M."/>
            <person name="Kohler A."/>
            <person name="Kalluri U."/>
            <person name="Larimer F."/>
            <person name="Leebens-Mack J."/>
            <person name="Leple J.C."/>
            <person name="Locascio P."/>
            <person name="Lou Y."/>
            <person name="Lucas S."/>
            <person name="Martin F."/>
            <person name="Montanini B."/>
            <person name="Napoli C."/>
            <person name="Nelson D.R."/>
            <person name="Nelson C."/>
            <person name="Nieminen K."/>
            <person name="Nilsson O."/>
            <person name="Pereda V."/>
            <person name="Peter G."/>
            <person name="Philippe R."/>
            <person name="Pilate G."/>
            <person name="Poliakov A."/>
            <person name="Razumovskaya J."/>
            <person name="Richardson P."/>
            <person name="Rinaldi C."/>
            <person name="Ritland K."/>
            <person name="Rouze P."/>
            <person name="Ryaboy D."/>
            <person name="Schmutz J."/>
            <person name="Schrader J."/>
            <person name="Segerman B."/>
            <person name="Shin H."/>
            <person name="Siddiqui A."/>
            <person name="Sterky F."/>
            <person name="Terry A."/>
            <person name="Tsai C.J."/>
            <person name="Uberbacher E."/>
            <person name="Unneberg P."/>
            <person name="Vahala J."/>
            <person name="Wall K."/>
            <person name="Wessler S."/>
            <person name="Yang G."/>
            <person name="Yin T."/>
            <person name="Douglas C."/>
            <person name="Marra M."/>
            <person name="Sandberg G."/>
            <person name="Van de Peer Y."/>
            <person name="Rokhsar D."/>
        </authorList>
    </citation>
    <scope>NUCLEOTIDE SEQUENCE [LARGE SCALE GENOMIC DNA]</scope>
    <source>
        <strain evidence="3">cv. Nisqually</strain>
    </source>
</reference>
<evidence type="ECO:0000313" key="2">
    <source>
        <dbReference type="EMBL" id="PNS90723.1"/>
    </source>
</evidence>
<dbReference type="EMBL" id="CM009308">
    <property type="protein sequence ID" value="PNS90723.1"/>
    <property type="molecule type" value="Genomic_DNA"/>
</dbReference>
<keyword evidence="1" id="KW-0732">Signal</keyword>
<keyword evidence="3" id="KW-1185">Reference proteome</keyword>
<sequence>MGFVRSLNCNLLVRGALAVLYGNWDNYRHLLSVSELKSTRRKRSGKKRSVDGQDWCEKCKQEGFKNLLT</sequence>